<keyword evidence="6" id="KW-0472">Membrane</keyword>
<proteinExistence type="inferred from homology"/>
<dbReference type="GO" id="GO:0008234">
    <property type="term" value="F:cysteine-type peptidase activity"/>
    <property type="evidence" value="ECO:0007669"/>
    <property type="project" value="UniProtKB-KW"/>
</dbReference>
<keyword evidence="6" id="KW-0812">Transmembrane</keyword>
<dbReference type="InterPro" id="IPR051202">
    <property type="entry name" value="Peptidase_C40"/>
</dbReference>
<comment type="similarity">
    <text evidence="1">Belongs to the peptidase C40 family.</text>
</comment>
<evidence type="ECO:0000256" key="1">
    <source>
        <dbReference type="ARBA" id="ARBA00007074"/>
    </source>
</evidence>
<gene>
    <name evidence="8" type="ORF">SAMN02745725_02965</name>
</gene>
<dbReference type="EMBL" id="FQYQ01000035">
    <property type="protein sequence ID" value="SHJ63583.1"/>
    <property type="molecule type" value="Genomic_DNA"/>
</dbReference>
<sequence>MYDYNKDENVGGDALDYGRSAVSEAHELTKKLIKKKIKRAQIQKEQAKAAAEAGKQSAKATAEVSKKAAEEAAKIGKALFDAGRRLVSSLVELIIENPIIAVILVVIVVCIIVLHVVKVDLLSLFGSMSESVVAGTYTAYDEDIIGVNSDYTKLEKELRKTINNTESDFPGYDEYEYQLEEIGHNPYELISYLTAAYENFTRRDMKPVIKELFDAQYNLTYTPRTETRSRTVTKYGIENGKVYSYQEIEYYTVSILKVKLNNKGLGSVIASKPLSDVQRARYNLLLETKGNKPDLFEDLYTDIEIPDDIEVPPEALTDQTFAAMIAEGEKYLGRAYVWGGSSPSQGFDCSGFVCWLLNHSGWSVGRTDCNGLKAKCTVVSAEEAKPGDLIFFKGTQKNKAGATHVGIYCGNGIMLHCGNPIQYTSIESNYYRKHFLCYGRLP</sequence>
<evidence type="ECO:0000313" key="9">
    <source>
        <dbReference type="Proteomes" id="UP000184185"/>
    </source>
</evidence>
<dbReference type="OrthoDB" id="9812962at2"/>
<dbReference type="PANTHER" id="PTHR47053">
    <property type="entry name" value="MUREIN DD-ENDOPEPTIDASE MEPH-RELATED"/>
    <property type="match status" value="1"/>
</dbReference>
<dbReference type="AlphaFoldDB" id="A0A1M6KX86"/>
<evidence type="ECO:0000256" key="5">
    <source>
        <dbReference type="SAM" id="Coils"/>
    </source>
</evidence>
<dbReference type="RefSeq" id="WP_072919414.1">
    <property type="nucleotide sequence ID" value="NZ_FQYQ01000035.1"/>
</dbReference>
<evidence type="ECO:0000256" key="6">
    <source>
        <dbReference type="SAM" id="Phobius"/>
    </source>
</evidence>
<accession>A0A1M6KX86</accession>
<protein>
    <submittedName>
        <fullName evidence="8">Cell wall-associated hydrolase, NlpC family</fullName>
    </submittedName>
</protein>
<dbReference type="InterPro" id="IPR000064">
    <property type="entry name" value="NLP_P60_dom"/>
</dbReference>
<dbReference type="PROSITE" id="PS51935">
    <property type="entry name" value="NLPC_P60"/>
    <property type="match status" value="1"/>
</dbReference>
<dbReference type="InterPro" id="IPR038765">
    <property type="entry name" value="Papain-like_cys_pep_sf"/>
</dbReference>
<dbReference type="PANTHER" id="PTHR47053:SF1">
    <property type="entry name" value="MUREIN DD-ENDOPEPTIDASE MEPH-RELATED"/>
    <property type="match status" value="1"/>
</dbReference>
<dbReference type="NCBIfam" id="NF045974">
    <property type="entry name" value="conju_CD1108"/>
    <property type="match status" value="1"/>
</dbReference>
<dbReference type="Gene3D" id="3.90.1720.10">
    <property type="entry name" value="endopeptidase domain like (from Nostoc punctiforme)"/>
    <property type="match status" value="1"/>
</dbReference>
<feature type="transmembrane region" description="Helical" evidence="6">
    <location>
        <begin position="94"/>
        <end position="117"/>
    </location>
</feature>
<feature type="coiled-coil region" evidence="5">
    <location>
        <begin position="30"/>
        <end position="57"/>
    </location>
</feature>
<keyword evidence="2" id="KW-0645">Protease</keyword>
<evidence type="ECO:0000259" key="7">
    <source>
        <dbReference type="PROSITE" id="PS51935"/>
    </source>
</evidence>
<evidence type="ECO:0000313" key="8">
    <source>
        <dbReference type="EMBL" id="SHJ63583.1"/>
    </source>
</evidence>
<dbReference type="Proteomes" id="UP000184185">
    <property type="component" value="Unassembled WGS sequence"/>
</dbReference>
<evidence type="ECO:0000256" key="3">
    <source>
        <dbReference type="ARBA" id="ARBA00022801"/>
    </source>
</evidence>
<keyword evidence="3 8" id="KW-0378">Hydrolase</keyword>
<keyword evidence="9" id="KW-1185">Reference proteome</keyword>
<dbReference type="Pfam" id="PF00877">
    <property type="entry name" value="NLPC_P60"/>
    <property type="match status" value="1"/>
</dbReference>
<dbReference type="GO" id="GO:0006508">
    <property type="term" value="P:proteolysis"/>
    <property type="evidence" value="ECO:0007669"/>
    <property type="project" value="UniProtKB-KW"/>
</dbReference>
<keyword evidence="5" id="KW-0175">Coiled coil</keyword>
<name>A0A1M6KX86_PSEXY</name>
<feature type="domain" description="NlpC/P60" evidence="7">
    <location>
        <begin position="318"/>
        <end position="442"/>
    </location>
</feature>
<organism evidence="8 9">
    <name type="scientific">Pseudobutyrivibrio xylanivorans DSM 14809</name>
    <dbReference type="NCBI Taxonomy" id="1123012"/>
    <lineage>
        <taxon>Bacteria</taxon>
        <taxon>Bacillati</taxon>
        <taxon>Bacillota</taxon>
        <taxon>Clostridia</taxon>
        <taxon>Lachnospirales</taxon>
        <taxon>Lachnospiraceae</taxon>
        <taxon>Pseudobutyrivibrio</taxon>
    </lineage>
</organism>
<evidence type="ECO:0000256" key="4">
    <source>
        <dbReference type="ARBA" id="ARBA00022807"/>
    </source>
</evidence>
<reference evidence="8 9" key="1">
    <citation type="submission" date="2016-11" db="EMBL/GenBank/DDBJ databases">
        <authorList>
            <person name="Jaros S."/>
            <person name="Januszkiewicz K."/>
            <person name="Wedrychowicz H."/>
        </authorList>
    </citation>
    <scope>NUCLEOTIDE SEQUENCE [LARGE SCALE GENOMIC DNA]</scope>
    <source>
        <strain evidence="8 9">DSM 14809</strain>
    </source>
</reference>
<dbReference type="SUPFAM" id="SSF54001">
    <property type="entry name" value="Cysteine proteinases"/>
    <property type="match status" value="1"/>
</dbReference>
<keyword evidence="6" id="KW-1133">Transmembrane helix</keyword>
<keyword evidence="4" id="KW-0788">Thiol protease</keyword>
<evidence type="ECO:0000256" key="2">
    <source>
        <dbReference type="ARBA" id="ARBA00022670"/>
    </source>
</evidence>